<dbReference type="EMBL" id="QTJR01000008">
    <property type="protein sequence ID" value="RDY66553.1"/>
    <property type="molecule type" value="Genomic_DNA"/>
</dbReference>
<feature type="transmembrane region" description="Helical" evidence="1">
    <location>
        <begin position="185"/>
        <end position="203"/>
    </location>
</feature>
<feature type="transmembrane region" description="Helical" evidence="1">
    <location>
        <begin position="254"/>
        <end position="272"/>
    </location>
</feature>
<name>A0A3D8VB71_9GAMM</name>
<keyword evidence="3" id="KW-0808">Transferase</keyword>
<dbReference type="AlphaFoldDB" id="A0A3D8VB71"/>
<dbReference type="Proteomes" id="UP000256829">
    <property type="component" value="Unassembled WGS sequence"/>
</dbReference>
<feature type="transmembrane region" description="Helical" evidence="1">
    <location>
        <begin position="307"/>
        <end position="328"/>
    </location>
</feature>
<dbReference type="InterPro" id="IPR050879">
    <property type="entry name" value="Acyltransferase_3"/>
</dbReference>
<dbReference type="PANTHER" id="PTHR23028:SF53">
    <property type="entry name" value="ACYL_TRANSF_3 DOMAIN-CONTAINING PROTEIN"/>
    <property type="match status" value="1"/>
</dbReference>
<feature type="domain" description="Acyltransferase 3" evidence="2">
    <location>
        <begin position="17"/>
        <end position="323"/>
    </location>
</feature>
<feature type="transmembrane region" description="Helical" evidence="1">
    <location>
        <begin position="51"/>
        <end position="76"/>
    </location>
</feature>
<gene>
    <name evidence="3" type="ORF">DX912_12445</name>
</gene>
<dbReference type="InterPro" id="IPR002656">
    <property type="entry name" value="Acyl_transf_3_dom"/>
</dbReference>
<keyword evidence="1" id="KW-0472">Membrane</keyword>
<protein>
    <submittedName>
        <fullName evidence="3">Acyltransferase</fullName>
    </submittedName>
</protein>
<proteinExistence type="predicted"/>
<dbReference type="PANTHER" id="PTHR23028">
    <property type="entry name" value="ACETYLTRANSFERASE"/>
    <property type="match status" value="1"/>
</dbReference>
<feature type="transmembrane region" description="Helical" evidence="1">
    <location>
        <begin position="156"/>
        <end position="178"/>
    </location>
</feature>
<feature type="transmembrane region" description="Helical" evidence="1">
    <location>
        <begin position="88"/>
        <end position="111"/>
    </location>
</feature>
<dbReference type="GO" id="GO:0000271">
    <property type="term" value="P:polysaccharide biosynthetic process"/>
    <property type="evidence" value="ECO:0007669"/>
    <property type="project" value="TreeGrafter"/>
</dbReference>
<dbReference type="GO" id="GO:0016020">
    <property type="term" value="C:membrane"/>
    <property type="evidence" value="ECO:0007669"/>
    <property type="project" value="TreeGrafter"/>
</dbReference>
<dbReference type="RefSeq" id="WP_115842857.1">
    <property type="nucleotide sequence ID" value="NZ_CP183976.1"/>
</dbReference>
<dbReference type="Pfam" id="PF01757">
    <property type="entry name" value="Acyl_transf_3"/>
    <property type="match status" value="1"/>
</dbReference>
<sequence length="361" mass="40334">MPTSFRSLADGASQRDNNFNLMRLFAAWLVIYGHSYAVTASPGPDLIQQVVQIRFAGAVAVDMFFLISGFLIAASFERNRLRDYLAARALRIFPALIVCVSLSVFVLGALLTTSPDYWQSPQTWKYLVRNITLDKAQYFLPGVFEDLPSKAINGSIWSLPVEFRLYLLLAALGMARLLRGWRYNTLAVVGLVAGFTFIDVAVLAPWKVSNLWCQAFFAMGVFAWVNRARIPLAWPLLVVALGAAAVMRGTAYFYIAYFIALSYTTFFVACVPKLPRLRHHDISYGLYLYGWPSQQLVLHVAPGSGPLFNTFWATLLAGTLAALSWRFVERPALRFKRRRTPAPVAPDVVPEPMPVAIRDPA</sequence>
<evidence type="ECO:0000313" key="3">
    <source>
        <dbReference type="EMBL" id="RDY66553.1"/>
    </source>
</evidence>
<keyword evidence="1" id="KW-1133">Transmembrane helix</keyword>
<evidence type="ECO:0000256" key="1">
    <source>
        <dbReference type="SAM" id="Phobius"/>
    </source>
</evidence>
<dbReference type="GO" id="GO:0016747">
    <property type="term" value="F:acyltransferase activity, transferring groups other than amino-acyl groups"/>
    <property type="evidence" value="ECO:0007669"/>
    <property type="project" value="InterPro"/>
</dbReference>
<keyword evidence="3" id="KW-0012">Acyltransferase</keyword>
<organism evidence="3 4">
    <name type="scientific">Lysobacter soli</name>
    <dbReference type="NCBI Taxonomy" id="453783"/>
    <lineage>
        <taxon>Bacteria</taxon>
        <taxon>Pseudomonadati</taxon>
        <taxon>Pseudomonadota</taxon>
        <taxon>Gammaproteobacteria</taxon>
        <taxon>Lysobacterales</taxon>
        <taxon>Lysobacteraceae</taxon>
        <taxon>Lysobacter</taxon>
    </lineage>
</organism>
<evidence type="ECO:0000259" key="2">
    <source>
        <dbReference type="Pfam" id="PF01757"/>
    </source>
</evidence>
<keyword evidence="1" id="KW-0812">Transmembrane</keyword>
<comment type="caution">
    <text evidence="3">The sequence shown here is derived from an EMBL/GenBank/DDBJ whole genome shotgun (WGS) entry which is preliminary data.</text>
</comment>
<feature type="transmembrane region" description="Helical" evidence="1">
    <location>
        <begin position="21"/>
        <end position="39"/>
    </location>
</feature>
<reference evidence="3 4" key="1">
    <citation type="submission" date="2018-08" db="EMBL/GenBank/DDBJ databases">
        <title>Lysobacter soli KCTC 22011, whole genome shotgun sequence.</title>
        <authorList>
            <person name="Zhang X."/>
            <person name="Feng G."/>
            <person name="Zhu H."/>
        </authorList>
    </citation>
    <scope>NUCLEOTIDE SEQUENCE [LARGE SCALE GENOMIC DNA]</scope>
    <source>
        <strain evidence="3 4">KCTC 22011</strain>
    </source>
</reference>
<evidence type="ECO:0000313" key="4">
    <source>
        <dbReference type="Proteomes" id="UP000256829"/>
    </source>
</evidence>
<accession>A0A3D8VB71</accession>
<keyword evidence="4" id="KW-1185">Reference proteome</keyword>